<dbReference type="EMBL" id="FNKD01000001">
    <property type="protein sequence ID" value="SDQ14296.1"/>
    <property type="molecule type" value="Genomic_DNA"/>
</dbReference>
<proteinExistence type="inferred from homology"/>
<keyword evidence="5" id="KW-0777">Teichoic acid biosynthesis</keyword>
<dbReference type="InterPro" id="IPR043148">
    <property type="entry name" value="TagF_C"/>
</dbReference>
<dbReference type="GO" id="GO:0047355">
    <property type="term" value="F:CDP-glycerol glycerophosphotransferase activity"/>
    <property type="evidence" value="ECO:0007669"/>
    <property type="project" value="InterPro"/>
</dbReference>
<evidence type="ECO:0000256" key="2">
    <source>
        <dbReference type="ARBA" id="ARBA00010488"/>
    </source>
</evidence>
<comment type="similarity">
    <text evidence="2">Belongs to the CDP-glycerol glycerophosphotransferase family.</text>
</comment>
<dbReference type="STRING" id="553311.SAMN05216231_0644"/>
<dbReference type="InterPro" id="IPR007554">
    <property type="entry name" value="Glycerophosphate_synth"/>
</dbReference>
<dbReference type="InterPro" id="IPR043149">
    <property type="entry name" value="TagF_N"/>
</dbReference>
<dbReference type="Proteomes" id="UP000199444">
    <property type="component" value="Unassembled WGS sequence"/>
</dbReference>
<reference evidence="7 8" key="1">
    <citation type="submission" date="2016-10" db="EMBL/GenBank/DDBJ databases">
        <authorList>
            <person name="de Groot N.N."/>
        </authorList>
    </citation>
    <scope>NUCLEOTIDE SEQUENCE [LARGE SCALE GENOMIC DNA]</scope>
    <source>
        <strain evidence="7 8">CGMCC 1.10449</strain>
    </source>
</reference>
<name>A0A1H0YHC6_9BACI</name>
<keyword evidence="8" id="KW-1185">Reference proteome</keyword>
<keyword evidence="4 7" id="KW-0808">Transferase</keyword>
<organism evidence="7 8">
    <name type="scientific">Virgibacillus salinus</name>
    <dbReference type="NCBI Taxonomy" id="553311"/>
    <lineage>
        <taxon>Bacteria</taxon>
        <taxon>Bacillati</taxon>
        <taxon>Bacillota</taxon>
        <taxon>Bacilli</taxon>
        <taxon>Bacillales</taxon>
        <taxon>Bacillaceae</taxon>
        <taxon>Virgibacillus</taxon>
    </lineage>
</organism>
<dbReference type="Gene3D" id="3.40.50.12580">
    <property type="match status" value="1"/>
</dbReference>
<dbReference type="RefSeq" id="WP_092491506.1">
    <property type="nucleotide sequence ID" value="NZ_FNKD01000001.1"/>
</dbReference>
<dbReference type="Pfam" id="PF04464">
    <property type="entry name" value="Glyphos_transf"/>
    <property type="match status" value="1"/>
</dbReference>
<evidence type="ECO:0000256" key="1">
    <source>
        <dbReference type="ARBA" id="ARBA00004202"/>
    </source>
</evidence>
<dbReference type="AlphaFoldDB" id="A0A1H0YHC6"/>
<dbReference type="Gene3D" id="3.40.50.11820">
    <property type="match status" value="1"/>
</dbReference>
<keyword evidence="6" id="KW-0472">Membrane</keyword>
<evidence type="ECO:0000313" key="7">
    <source>
        <dbReference type="EMBL" id="SDQ14296.1"/>
    </source>
</evidence>
<accession>A0A1H0YHC6</accession>
<evidence type="ECO:0000256" key="6">
    <source>
        <dbReference type="ARBA" id="ARBA00023136"/>
    </source>
</evidence>
<sequence length="384" mass="45186">MVRELVISIYLYVLRTFFNLFKLFPRKHKTTFVASFGINIIYTINELEKKTDHQVVILKTPQCKNTYEDSPRRTILKFGSLNIIDWVRSIYHLATSKIVFVDNYYGFLSMTKFRPNTQCIQLWHADGAIKRFGLMDRSIENRHPRACVRFKNVYKRFDYVVAGSEKMAAIFGVAFDLSDKQILRTGIPRTDFFFDTMAINKAEQSLLSKFPIINEKKVILYSPTYRANDLDSSELKLDIERLYNALKNEYVLFLSLHPKVKSKLQNDYPYFVFDISNYRYLNHLLVISDILITDYSSIPFEFSLLSKPMVFFAYDLEEYAHEKGFWENYEDLVPGPVVKHTDALIDVLKAGEFDMERVRAFADEWNQYSRGKSSERLIKALYKE</sequence>
<dbReference type="PANTHER" id="PTHR37316:SF1">
    <property type="entry name" value="TEICHOIC ACID GLYCEROL-PHOSPHATE PRIMASE"/>
    <property type="match status" value="1"/>
</dbReference>
<evidence type="ECO:0000313" key="8">
    <source>
        <dbReference type="Proteomes" id="UP000199444"/>
    </source>
</evidence>
<dbReference type="PANTHER" id="PTHR37316">
    <property type="entry name" value="TEICHOIC ACID GLYCEROL-PHOSPHATE PRIMASE"/>
    <property type="match status" value="1"/>
</dbReference>
<evidence type="ECO:0000256" key="4">
    <source>
        <dbReference type="ARBA" id="ARBA00022679"/>
    </source>
</evidence>
<dbReference type="SUPFAM" id="SSF53756">
    <property type="entry name" value="UDP-Glycosyltransferase/glycogen phosphorylase"/>
    <property type="match status" value="1"/>
</dbReference>
<dbReference type="GO" id="GO:0005886">
    <property type="term" value="C:plasma membrane"/>
    <property type="evidence" value="ECO:0007669"/>
    <property type="project" value="UniProtKB-SubCell"/>
</dbReference>
<dbReference type="GO" id="GO:0019350">
    <property type="term" value="P:teichoic acid biosynthetic process"/>
    <property type="evidence" value="ECO:0007669"/>
    <property type="project" value="UniProtKB-KW"/>
</dbReference>
<evidence type="ECO:0000256" key="5">
    <source>
        <dbReference type="ARBA" id="ARBA00022944"/>
    </source>
</evidence>
<protein>
    <submittedName>
        <fullName evidence="7">CDP-glycerol glycerophosphotransferase, TagB/SpsB family</fullName>
    </submittedName>
</protein>
<keyword evidence="3" id="KW-1003">Cell membrane</keyword>
<gene>
    <name evidence="7" type="ORF">SAMN05216231_0644</name>
</gene>
<evidence type="ECO:0000256" key="3">
    <source>
        <dbReference type="ARBA" id="ARBA00022475"/>
    </source>
</evidence>
<dbReference type="InterPro" id="IPR051612">
    <property type="entry name" value="Teichoic_Acid_Biosynth"/>
</dbReference>
<comment type="subcellular location">
    <subcellularLocation>
        <location evidence="1">Cell membrane</location>
        <topology evidence="1">Peripheral membrane protein</topology>
    </subcellularLocation>
</comment>